<evidence type="ECO:0000313" key="7">
    <source>
        <dbReference type="Proteomes" id="UP001165063"/>
    </source>
</evidence>
<dbReference type="OrthoDB" id="5153652at2759"/>
<comment type="caution">
    <text evidence="6">The sequence shown here is derived from an EMBL/GenBank/DDBJ whole genome shotgun (WGS) entry which is preliminary data.</text>
</comment>
<dbReference type="EMBL" id="BSXU01002005">
    <property type="protein sequence ID" value="GMG33324.1"/>
    <property type="molecule type" value="Genomic_DNA"/>
</dbReference>
<organism evidence="6 7">
    <name type="scientific">Ambrosiozyma monospora</name>
    <name type="common">Yeast</name>
    <name type="synonym">Endomycopsis monosporus</name>
    <dbReference type="NCBI Taxonomy" id="43982"/>
    <lineage>
        <taxon>Eukaryota</taxon>
        <taxon>Fungi</taxon>
        <taxon>Dikarya</taxon>
        <taxon>Ascomycota</taxon>
        <taxon>Saccharomycotina</taxon>
        <taxon>Pichiomycetes</taxon>
        <taxon>Pichiales</taxon>
        <taxon>Pichiaceae</taxon>
        <taxon>Ambrosiozyma</taxon>
    </lineage>
</organism>
<keyword evidence="7" id="KW-1185">Reference proteome</keyword>
<dbReference type="SMART" id="SM00066">
    <property type="entry name" value="GAL4"/>
    <property type="match status" value="1"/>
</dbReference>
<reference evidence="6" key="1">
    <citation type="submission" date="2023-04" db="EMBL/GenBank/DDBJ databases">
        <title>Ambrosiozyma monospora NBRC 1965.</title>
        <authorList>
            <person name="Ichikawa N."/>
            <person name="Sato H."/>
            <person name="Tonouchi N."/>
        </authorList>
    </citation>
    <scope>NUCLEOTIDE SEQUENCE</scope>
    <source>
        <strain evidence="6">NBRC 1965</strain>
    </source>
</reference>
<gene>
    <name evidence="6" type="ORF">Amon01_000426400</name>
</gene>
<dbReference type="PANTHER" id="PTHR47171:SF3">
    <property type="entry name" value="FARA-RELATED"/>
    <property type="match status" value="1"/>
</dbReference>
<dbReference type="PROSITE" id="PS00463">
    <property type="entry name" value="ZN2_CY6_FUNGAL_1"/>
    <property type="match status" value="1"/>
</dbReference>
<keyword evidence="3" id="KW-0238">DNA-binding</keyword>
<evidence type="ECO:0000313" key="6">
    <source>
        <dbReference type="EMBL" id="GMG33324.1"/>
    </source>
</evidence>
<evidence type="ECO:0000256" key="4">
    <source>
        <dbReference type="ARBA" id="ARBA00023163"/>
    </source>
</evidence>
<evidence type="ECO:0000256" key="3">
    <source>
        <dbReference type="ARBA" id="ARBA00023125"/>
    </source>
</evidence>
<evidence type="ECO:0000256" key="1">
    <source>
        <dbReference type="ARBA" id="ARBA00022833"/>
    </source>
</evidence>
<proteinExistence type="predicted"/>
<keyword evidence="4" id="KW-0804">Transcription</keyword>
<dbReference type="InterPro" id="IPR001138">
    <property type="entry name" value="Zn2Cys6_DnaBD"/>
</dbReference>
<keyword evidence="2" id="KW-0805">Transcription regulation</keyword>
<dbReference type="Pfam" id="PF00172">
    <property type="entry name" value="Zn_clus"/>
    <property type="match status" value="1"/>
</dbReference>
<dbReference type="InterPro" id="IPR052073">
    <property type="entry name" value="Amide_Lactam_Regulators"/>
</dbReference>
<dbReference type="InterPro" id="IPR036864">
    <property type="entry name" value="Zn2-C6_fun-type_DNA-bd_sf"/>
</dbReference>
<evidence type="ECO:0000256" key="2">
    <source>
        <dbReference type="ARBA" id="ARBA00023015"/>
    </source>
</evidence>
<dbReference type="SUPFAM" id="SSF57701">
    <property type="entry name" value="Zn2/Cys6 DNA-binding domain"/>
    <property type="match status" value="1"/>
</dbReference>
<protein>
    <submittedName>
        <fullName evidence="6">Unnamed protein product</fullName>
    </submittedName>
</protein>
<name>A0A9W6Z074_AMBMO</name>
<dbReference type="Gene3D" id="4.10.240.10">
    <property type="entry name" value="Zn(2)-C6 fungal-type DNA-binding domain"/>
    <property type="match status" value="1"/>
</dbReference>
<evidence type="ECO:0000259" key="5">
    <source>
        <dbReference type="PROSITE" id="PS50048"/>
    </source>
</evidence>
<dbReference type="Proteomes" id="UP001165063">
    <property type="component" value="Unassembled WGS sequence"/>
</dbReference>
<keyword evidence="1" id="KW-0862">Zinc</keyword>
<feature type="domain" description="Zn(2)-C6 fungal-type" evidence="5">
    <location>
        <begin position="23"/>
        <end position="58"/>
    </location>
</feature>
<dbReference type="GO" id="GO:0000981">
    <property type="term" value="F:DNA-binding transcription factor activity, RNA polymerase II-specific"/>
    <property type="evidence" value="ECO:0007669"/>
    <property type="project" value="InterPro"/>
</dbReference>
<accession>A0A9W6Z074</accession>
<dbReference type="GO" id="GO:0008270">
    <property type="term" value="F:zinc ion binding"/>
    <property type="evidence" value="ECO:0007669"/>
    <property type="project" value="InterPro"/>
</dbReference>
<dbReference type="CDD" id="cd00067">
    <property type="entry name" value="GAL4"/>
    <property type="match status" value="1"/>
</dbReference>
<dbReference type="GO" id="GO:0003677">
    <property type="term" value="F:DNA binding"/>
    <property type="evidence" value="ECO:0007669"/>
    <property type="project" value="UniProtKB-KW"/>
</dbReference>
<sequence length="284" mass="32746">MNPSNDTENTDNTDSQPKRRQLACFLCRKRKVKCDVTLKNYPTEKCSNCERFGVDCIVQERKRKRKKTQSQEDDFPFTGSTLSTDSTVSNGLSIDSEKYLSTELDKEKVITYFQSKPISLGVRSSLPLFFSARKVTYRDLISQERIIVLKSCGCFQLPSLSKCQIYLKAFFERYNNSYYPILSPTYFDKLYKDITNPLSLPLLRSMLYMGCKILSKTHEDQIECCSLYQKAKLTLDSHAEINGVFVVLCYLLLETPPSETVEIMSIDETVKTSIRTMFAYECFL</sequence>
<dbReference type="PROSITE" id="PS50048">
    <property type="entry name" value="ZN2_CY6_FUNGAL_2"/>
    <property type="match status" value="1"/>
</dbReference>
<dbReference type="AlphaFoldDB" id="A0A9W6Z074"/>
<dbReference type="PANTHER" id="PTHR47171">
    <property type="entry name" value="FARA-RELATED"/>
    <property type="match status" value="1"/>
</dbReference>